<comment type="similarity">
    <text evidence="1">Belongs to the PPR family. PCMP-H subfamily.</text>
</comment>
<dbReference type="FunFam" id="1.25.40.10:FF:000285">
    <property type="entry name" value="Pentatricopeptide repeat-containing protein, chloroplastic"/>
    <property type="match status" value="1"/>
</dbReference>
<organism evidence="5 6">
    <name type="scientific">Daucus carota subsp. sativus</name>
    <name type="common">Carrot</name>
    <dbReference type="NCBI Taxonomy" id="79200"/>
    <lineage>
        <taxon>Eukaryota</taxon>
        <taxon>Viridiplantae</taxon>
        <taxon>Streptophyta</taxon>
        <taxon>Embryophyta</taxon>
        <taxon>Tracheophyta</taxon>
        <taxon>Spermatophyta</taxon>
        <taxon>Magnoliopsida</taxon>
        <taxon>eudicotyledons</taxon>
        <taxon>Gunneridae</taxon>
        <taxon>Pentapetalae</taxon>
        <taxon>asterids</taxon>
        <taxon>campanulids</taxon>
        <taxon>Apiales</taxon>
        <taxon>Apiaceae</taxon>
        <taxon>Apioideae</taxon>
        <taxon>Scandiceae</taxon>
        <taxon>Daucinae</taxon>
        <taxon>Daucus</taxon>
        <taxon>Daucus sect. Daucus</taxon>
    </lineage>
</organism>
<dbReference type="InterPro" id="IPR046960">
    <property type="entry name" value="PPR_At4g14850-like_plant"/>
</dbReference>
<dbReference type="GO" id="GO:0003723">
    <property type="term" value="F:RNA binding"/>
    <property type="evidence" value="ECO:0007669"/>
    <property type="project" value="InterPro"/>
</dbReference>
<dbReference type="EMBL" id="CP093347">
    <property type="protein sequence ID" value="WOG99316.1"/>
    <property type="molecule type" value="Genomic_DNA"/>
</dbReference>
<dbReference type="NCBIfam" id="TIGR00756">
    <property type="entry name" value="PPR"/>
    <property type="match status" value="4"/>
</dbReference>
<dbReference type="InterPro" id="IPR032867">
    <property type="entry name" value="DYW_dom"/>
</dbReference>
<dbReference type="InterPro" id="IPR046848">
    <property type="entry name" value="E_motif"/>
</dbReference>
<dbReference type="Proteomes" id="UP000077755">
    <property type="component" value="Chromosome 5"/>
</dbReference>
<proteinExistence type="inferred from homology"/>
<reference evidence="5" key="1">
    <citation type="journal article" date="2016" name="Nat. Genet.">
        <title>A high-quality carrot genome assembly provides new insights into carotenoid accumulation and asterid genome evolution.</title>
        <authorList>
            <person name="Iorizzo M."/>
            <person name="Ellison S."/>
            <person name="Senalik D."/>
            <person name="Zeng P."/>
            <person name="Satapoomin P."/>
            <person name="Huang J."/>
            <person name="Bowman M."/>
            <person name="Iovene M."/>
            <person name="Sanseverino W."/>
            <person name="Cavagnaro P."/>
            <person name="Yildiz M."/>
            <person name="Macko-Podgorni A."/>
            <person name="Moranska E."/>
            <person name="Grzebelus E."/>
            <person name="Grzebelus D."/>
            <person name="Ashrafi H."/>
            <person name="Zheng Z."/>
            <person name="Cheng S."/>
            <person name="Spooner D."/>
            <person name="Van Deynze A."/>
            <person name="Simon P."/>
        </authorList>
    </citation>
    <scope>NUCLEOTIDE SEQUENCE</scope>
    <source>
        <tissue evidence="5">Leaf</tissue>
    </source>
</reference>
<dbReference type="FunFam" id="1.25.40.10:FF:000227">
    <property type="entry name" value="Pentatricopeptide repeat-containing protein At3g13880"/>
    <property type="match status" value="1"/>
</dbReference>
<evidence type="ECO:0000256" key="3">
    <source>
        <dbReference type="PROSITE-ProRule" id="PRU00708"/>
    </source>
</evidence>
<feature type="domain" description="DYW" evidence="4">
    <location>
        <begin position="623"/>
        <end position="715"/>
    </location>
</feature>
<feature type="repeat" description="PPR" evidence="3">
    <location>
        <begin position="408"/>
        <end position="442"/>
    </location>
</feature>
<accession>A0AAF1B0G3</accession>
<dbReference type="Pfam" id="PF20431">
    <property type="entry name" value="E_motif"/>
    <property type="match status" value="1"/>
</dbReference>
<dbReference type="GO" id="GO:0008270">
    <property type="term" value="F:zinc ion binding"/>
    <property type="evidence" value="ECO:0007669"/>
    <property type="project" value="InterPro"/>
</dbReference>
<dbReference type="Pfam" id="PF20430">
    <property type="entry name" value="Eplus_motif"/>
    <property type="match status" value="1"/>
</dbReference>
<keyword evidence="6" id="KW-1185">Reference proteome</keyword>
<keyword evidence="2" id="KW-0677">Repeat</keyword>
<dbReference type="InterPro" id="IPR011990">
    <property type="entry name" value="TPR-like_helical_dom_sf"/>
</dbReference>
<feature type="repeat" description="PPR" evidence="3">
    <location>
        <begin position="206"/>
        <end position="236"/>
    </location>
</feature>
<dbReference type="InterPro" id="IPR046849">
    <property type="entry name" value="E2_motif"/>
</dbReference>
<dbReference type="GO" id="GO:0099402">
    <property type="term" value="P:plant organ development"/>
    <property type="evidence" value="ECO:0007669"/>
    <property type="project" value="UniProtKB-ARBA"/>
</dbReference>
<evidence type="ECO:0000313" key="5">
    <source>
        <dbReference type="EMBL" id="WOG99316.1"/>
    </source>
</evidence>
<dbReference type="Pfam" id="PF13041">
    <property type="entry name" value="PPR_2"/>
    <property type="match status" value="2"/>
</dbReference>
<dbReference type="Pfam" id="PF01535">
    <property type="entry name" value="PPR"/>
    <property type="match status" value="4"/>
</dbReference>
<evidence type="ECO:0000313" key="6">
    <source>
        <dbReference type="Proteomes" id="UP000077755"/>
    </source>
</evidence>
<dbReference type="FunFam" id="1.25.40.10:FF:000158">
    <property type="entry name" value="pentatricopeptide repeat-containing protein At2g33680"/>
    <property type="match status" value="1"/>
</dbReference>
<evidence type="ECO:0000256" key="1">
    <source>
        <dbReference type="ARBA" id="ARBA00006643"/>
    </source>
</evidence>
<dbReference type="Gene3D" id="1.25.40.10">
    <property type="entry name" value="Tetratricopeptide repeat domain"/>
    <property type="match status" value="5"/>
</dbReference>
<reference evidence="5" key="2">
    <citation type="submission" date="2022-03" db="EMBL/GenBank/DDBJ databases">
        <title>Draft title - Genomic analysis of global carrot germplasm unveils the trajectory of domestication and the origin of high carotenoid orange carrot.</title>
        <authorList>
            <person name="Iorizzo M."/>
            <person name="Ellison S."/>
            <person name="Senalik D."/>
            <person name="Macko-Podgorni A."/>
            <person name="Grzebelus D."/>
            <person name="Bostan H."/>
            <person name="Rolling W."/>
            <person name="Curaba J."/>
            <person name="Simon P."/>
        </authorList>
    </citation>
    <scope>NUCLEOTIDE SEQUENCE</scope>
    <source>
        <tissue evidence="5">Leaf</tissue>
    </source>
</reference>
<evidence type="ECO:0000259" key="4">
    <source>
        <dbReference type="Pfam" id="PF14432"/>
    </source>
</evidence>
<dbReference type="InterPro" id="IPR002885">
    <property type="entry name" value="PPR_rpt"/>
</dbReference>
<dbReference type="AlphaFoldDB" id="A0AAF1B0G3"/>
<dbReference type="PANTHER" id="PTHR24015:SF548">
    <property type="entry name" value="OS08G0340900 PROTEIN"/>
    <property type="match status" value="1"/>
</dbReference>
<gene>
    <name evidence="5" type="ORF">DCAR_0518664</name>
</gene>
<dbReference type="Pfam" id="PF14432">
    <property type="entry name" value="DYW_deaminase"/>
    <property type="match status" value="1"/>
</dbReference>
<dbReference type="PANTHER" id="PTHR24015">
    <property type="entry name" value="OS07G0578800 PROTEIN-RELATED"/>
    <property type="match status" value="1"/>
</dbReference>
<evidence type="ECO:0000256" key="2">
    <source>
        <dbReference type="ARBA" id="ARBA00022737"/>
    </source>
</evidence>
<sequence>MRAQTTSSRFRALLNLKATSMSVNINNNVLLLQPFSFEDTIQYLKNAADTKNLIFGKIIHAHLITSSQLNEQSNNVVLMNSLINFYSKCGEIRVAQNLFDEMPQRNIVSWSSLMMGFLQTGGGFQVLKLFRNMGLVDGIRPNEYILSTALSACKGMLFEGQQCHCLGLKSGLVFYQYVKNALVRMYSMCSDLGGAMGVLYSIPGSDIVTYNSIISGLLDHGYMNEALGVLNRIVAEYKAWDEVTYINIFALCARIKDANMGMQVHNHLLKNSGEFGFYVTSSLMDMYGKCGKISYARKVFDSLNTRNVGSWTTIMAAYLQNDCFEETLSLFLDMELEDVEPNDYTFAVVLNASASLSALGYGTSLHAYTEKLGFKGHVIVGNALINMYSKAGFVGHANKVFTEMINRDIISWNSIISAYCHHGLGNEALSLFNDMLAAKIKPNNITFVGVLSACGHLGQVQEGFYYLQQLMNQMGIEPGLEHYTCIVGLLSKAGLLLEAENFIRFTLVNWDVVAWRTLLNACHVHKNYDLGKQIANIVLQMYPDDVGTYTLLSNMHAKAKRWDGVANIRKLMRERNIKKEPGLSWTEIRNNTCVFVSDDKSHPELKQIHEKVKDLLNKITLLGYVPDIATVFHDVEAEQKEEYLSFHSEKLAIAYALLKTPPDAPIRVIKNLRMCSDCHSAIKLISKVTNRLIIVRDVNRFHSFRDGNCSCQDYW</sequence>
<protein>
    <recommendedName>
        <fullName evidence="4">DYW domain-containing protein</fullName>
    </recommendedName>
</protein>
<dbReference type="PROSITE" id="PS51375">
    <property type="entry name" value="PPR"/>
    <property type="match status" value="4"/>
</dbReference>
<name>A0AAF1B0G3_DAUCS</name>
<feature type="repeat" description="PPR" evidence="3">
    <location>
        <begin position="75"/>
        <end position="109"/>
    </location>
</feature>
<feature type="repeat" description="PPR" evidence="3">
    <location>
        <begin position="307"/>
        <end position="341"/>
    </location>
</feature>
<dbReference type="GO" id="GO:0009451">
    <property type="term" value="P:RNA modification"/>
    <property type="evidence" value="ECO:0007669"/>
    <property type="project" value="InterPro"/>
</dbReference>